<dbReference type="EMBL" id="VIVQ01000003">
    <property type="protein sequence ID" value="TWE09376.1"/>
    <property type="molecule type" value="Genomic_DNA"/>
</dbReference>
<dbReference type="Pfam" id="PF13794">
    <property type="entry name" value="MiaE_2"/>
    <property type="match status" value="1"/>
</dbReference>
<keyword evidence="4" id="KW-1185">Reference proteome</keyword>
<dbReference type="SUPFAM" id="SSF47240">
    <property type="entry name" value="Ferritin-like"/>
    <property type="match status" value="1"/>
</dbReference>
<dbReference type="RefSeq" id="WP_145229990.1">
    <property type="nucleotide sequence ID" value="NZ_VIVQ01000003.1"/>
</dbReference>
<comment type="caution">
    <text evidence="3">The sequence shown here is derived from an EMBL/GenBank/DDBJ whole genome shotgun (WGS) entry which is preliminary data.</text>
</comment>
<dbReference type="InterPro" id="IPR059125">
    <property type="entry name" value="Ferritin_actino"/>
</dbReference>
<name>A0A561E166_9MICO</name>
<organism evidence="3 4">
    <name type="scientific">Rudaeicoccus suwonensis</name>
    <dbReference type="NCBI Taxonomy" id="657409"/>
    <lineage>
        <taxon>Bacteria</taxon>
        <taxon>Bacillati</taxon>
        <taxon>Actinomycetota</taxon>
        <taxon>Actinomycetes</taxon>
        <taxon>Micrococcales</taxon>
        <taxon>Dermacoccaceae</taxon>
        <taxon>Rudaeicoccus</taxon>
    </lineage>
</organism>
<accession>A0A561E166</accession>
<dbReference type="OrthoDB" id="3728083at2"/>
<gene>
    <name evidence="3" type="ORF">BKA23_3078</name>
</gene>
<feature type="region of interest" description="Disordered" evidence="1">
    <location>
        <begin position="1"/>
        <end position="24"/>
    </location>
</feature>
<protein>
    <submittedName>
        <fullName evidence="3">tRNA-(MS[2]IO[6]A)-hydroxylase MiaE-like protein</fullName>
    </submittedName>
</protein>
<dbReference type="InterPro" id="IPR009078">
    <property type="entry name" value="Ferritin-like_SF"/>
</dbReference>
<evidence type="ECO:0000313" key="3">
    <source>
        <dbReference type="EMBL" id="TWE09376.1"/>
    </source>
</evidence>
<reference evidence="3 4" key="1">
    <citation type="submission" date="2019-06" db="EMBL/GenBank/DDBJ databases">
        <title>Sequencing the genomes of 1000 actinobacteria strains.</title>
        <authorList>
            <person name="Klenk H.-P."/>
        </authorList>
    </citation>
    <scope>NUCLEOTIDE SEQUENCE [LARGE SCALE GENOMIC DNA]</scope>
    <source>
        <strain evidence="3 4">DSM 19560</strain>
    </source>
</reference>
<evidence type="ECO:0000256" key="1">
    <source>
        <dbReference type="SAM" id="MobiDB-lite"/>
    </source>
</evidence>
<evidence type="ECO:0000259" key="2">
    <source>
        <dbReference type="Pfam" id="PF13794"/>
    </source>
</evidence>
<dbReference type="CDD" id="cd00657">
    <property type="entry name" value="Ferritin_like"/>
    <property type="match status" value="1"/>
</dbReference>
<feature type="domain" description="Ferritin-like" evidence="2">
    <location>
        <begin position="28"/>
        <end position="210"/>
    </location>
</feature>
<dbReference type="InterPro" id="IPR012347">
    <property type="entry name" value="Ferritin-like"/>
</dbReference>
<sequence>MSDASAPPPDDRVARHGDRTEADLADPEYRKGAIALLAALAYGELVSFFTIVQEATFAPRSQDKEALARVATVEFGHYEGLSARLRELGADPHEAMEPFTRPIDDWHGRARPSNWLEALMKVYAGNSIAVDFYREIAALVDPQTRALVVHVLSDGEQVEFARSQLQAAIAADEKVAGRLALWGRRLVGEALSQAQRVAAENDDLTNMLVDDGSGHGLDLAELVRLFARITDRHTRRMEALGLSA</sequence>
<dbReference type="AlphaFoldDB" id="A0A561E166"/>
<proteinExistence type="predicted"/>
<dbReference type="Proteomes" id="UP000318297">
    <property type="component" value="Unassembled WGS sequence"/>
</dbReference>
<dbReference type="Gene3D" id="1.20.1260.10">
    <property type="match status" value="1"/>
</dbReference>
<evidence type="ECO:0000313" key="4">
    <source>
        <dbReference type="Proteomes" id="UP000318297"/>
    </source>
</evidence>
<feature type="compositionally biased region" description="Basic and acidic residues" evidence="1">
    <location>
        <begin position="9"/>
        <end position="24"/>
    </location>
</feature>